<evidence type="ECO:0000256" key="1">
    <source>
        <dbReference type="SAM" id="Coils"/>
    </source>
</evidence>
<protein>
    <recommendedName>
        <fullName evidence="4">MerR family transcriptional regulator</fullName>
    </recommendedName>
</protein>
<gene>
    <name evidence="2" type="ORF">BZARG_1395</name>
</gene>
<feature type="coiled-coil region" evidence="1">
    <location>
        <begin position="73"/>
        <end position="100"/>
    </location>
</feature>
<dbReference type="STRING" id="1046627.BZARG_1395"/>
<keyword evidence="3" id="KW-1185">Reference proteome</keyword>
<dbReference type="Proteomes" id="UP000003730">
    <property type="component" value="Unassembled WGS sequence"/>
</dbReference>
<dbReference type="Gene3D" id="1.10.1660.10">
    <property type="match status" value="1"/>
</dbReference>
<dbReference type="EMBL" id="AFXZ01000025">
    <property type="protein sequence ID" value="EGV43458.2"/>
    <property type="molecule type" value="Genomic_DNA"/>
</dbReference>
<sequence length="101" mass="11850">MTMDTKNVITITEFCQHYDIPESFIITLSEYELVEISTESETPCIYVTEIKSIEKLIRFHFELDINIEGIDAISNLLNKVERLQEDVKSLNNKLRFYKEGD</sequence>
<organism evidence="2 3">
    <name type="scientific">Bizionia argentinensis JUB59</name>
    <dbReference type="NCBI Taxonomy" id="1046627"/>
    <lineage>
        <taxon>Bacteria</taxon>
        <taxon>Pseudomonadati</taxon>
        <taxon>Bacteroidota</taxon>
        <taxon>Flavobacteriia</taxon>
        <taxon>Flavobacteriales</taxon>
        <taxon>Flavobacteriaceae</taxon>
        <taxon>Bizionia</taxon>
    </lineage>
</organism>
<name>G2EDP4_9FLAO</name>
<accession>G2EDP4</accession>
<evidence type="ECO:0000313" key="2">
    <source>
        <dbReference type="EMBL" id="EGV43458.2"/>
    </source>
</evidence>
<dbReference type="eggNOG" id="ENOG5032YCF">
    <property type="taxonomic scope" value="Bacteria"/>
</dbReference>
<reference evidence="2 3" key="1">
    <citation type="journal article" date="2008" name="Int. J. Syst. Evol. Microbiol.">
        <title>Bizionia argentinensis sp. nov., isolated from surface marine water in Antarctica.</title>
        <authorList>
            <person name="Bercovich A."/>
            <person name="Vazquez S.C."/>
            <person name="Yankilevich P."/>
            <person name="Coria S.H."/>
            <person name="Foti M."/>
            <person name="Hernandez E."/>
            <person name="Vidal A."/>
            <person name="Ruberto L."/>
            <person name="Melo C."/>
            <person name="Marenssi S."/>
            <person name="Criscuolo M."/>
            <person name="Memoli M."/>
            <person name="Arguelles M."/>
            <person name="Mac Cormack W.P."/>
        </authorList>
    </citation>
    <scope>NUCLEOTIDE SEQUENCE [LARGE SCALE GENOMIC DNA]</scope>
    <source>
        <strain evidence="2 3">JUB59</strain>
    </source>
</reference>
<proteinExistence type="predicted"/>
<dbReference type="AlphaFoldDB" id="G2EDP4"/>
<comment type="caution">
    <text evidence="2">The sequence shown here is derived from an EMBL/GenBank/DDBJ whole genome shotgun (WGS) entry which is preliminary data.</text>
</comment>
<evidence type="ECO:0000313" key="3">
    <source>
        <dbReference type="Proteomes" id="UP000003730"/>
    </source>
</evidence>
<keyword evidence="1" id="KW-0175">Coiled coil</keyword>
<dbReference type="Pfam" id="PF13591">
    <property type="entry name" value="MerR_2"/>
    <property type="match status" value="1"/>
</dbReference>
<dbReference type="OrthoDB" id="1494789at2"/>
<evidence type="ECO:0008006" key="4">
    <source>
        <dbReference type="Google" id="ProtNLM"/>
    </source>
</evidence>